<sequence length="443" mass="48761">MKSTSTLSLFFVTALLFQGLAAAWQFPSLQFPLVPTWLGGSPPTPNVPKFILDAQHPWLQSHAAELAALDDPTSLLCAPLVVDTSFDPESIECGHGFDSRGLSGEDVPGDFFHRLEIDNNRAGIDRLGWDNARHRLLEMRDCPRALDEVRELKVDIWLHDPEKKAQPADVPQLFAQVLTSMKNLEKLDWTLRGYEENLVFGKNFVDEDGMSLSVAEVKANMYATTWLLDAAPGVKVLEVGRGDWGFDRADNHFDYYKVWLRAASKLKGLRGLNMGAIEWEADMTELIPELFPEIEELWIGSIEKAAERSSRSREGGGALKGVIRALAKLPNLRMLHLPDPSELDFGFHGGPPGWIAYDGGPWCGNAYGGEDGERLRRQVETDRIGSAEQAGEIVRAEFPSLKGVEVGAHSSVEPVVGLACLIGISKTPSSSRLSTAPTDCSTR</sequence>
<accession>A0A8H6KL88</accession>
<protein>
    <submittedName>
        <fullName evidence="2">Uncharacterized protein</fullName>
    </submittedName>
</protein>
<dbReference type="AlphaFoldDB" id="A0A8H6KL88"/>
<organism evidence="2 3">
    <name type="scientific">Colletotrichum plurivorum</name>
    <dbReference type="NCBI Taxonomy" id="2175906"/>
    <lineage>
        <taxon>Eukaryota</taxon>
        <taxon>Fungi</taxon>
        <taxon>Dikarya</taxon>
        <taxon>Ascomycota</taxon>
        <taxon>Pezizomycotina</taxon>
        <taxon>Sordariomycetes</taxon>
        <taxon>Hypocreomycetidae</taxon>
        <taxon>Glomerellales</taxon>
        <taxon>Glomerellaceae</taxon>
        <taxon>Colletotrichum</taxon>
        <taxon>Colletotrichum orchidearum species complex</taxon>
    </lineage>
</organism>
<proteinExistence type="predicted"/>
<dbReference type="Proteomes" id="UP000654918">
    <property type="component" value="Unassembled WGS sequence"/>
</dbReference>
<dbReference type="EMBL" id="WIGO01000063">
    <property type="protein sequence ID" value="KAF6833018.1"/>
    <property type="molecule type" value="Genomic_DNA"/>
</dbReference>
<keyword evidence="3" id="KW-1185">Reference proteome</keyword>
<gene>
    <name evidence="2" type="ORF">CPLU01_05814</name>
</gene>
<evidence type="ECO:0000313" key="2">
    <source>
        <dbReference type="EMBL" id="KAF6833018.1"/>
    </source>
</evidence>
<keyword evidence="1" id="KW-0732">Signal</keyword>
<name>A0A8H6KL88_9PEZI</name>
<comment type="caution">
    <text evidence="2">The sequence shown here is derived from an EMBL/GenBank/DDBJ whole genome shotgun (WGS) entry which is preliminary data.</text>
</comment>
<evidence type="ECO:0000313" key="3">
    <source>
        <dbReference type="Proteomes" id="UP000654918"/>
    </source>
</evidence>
<evidence type="ECO:0000256" key="1">
    <source>
        <dbReference type="SAM" id="SignalP"/>
    </source>
</evidence>
<reference evidence="2" key="1">
    <citation type="journal article" date="2020" name="Phytopathology">
        <title>Genome Sequence Resources of Colletotrichum truncatum, C. plurivorum, C. musicola, and C. sojae: Four Species Pathogenic to Soybean (Glycine max).</title>
        <authorList>
            <person name="Rogerio F."/>
            <person name="Boufleur T.R."/>
            <person name="Ciampi-Guillardi M."/>
            <person name="Sukno S.A."/>
            <person name="Thon M.R."/>
            <person name="Massola Junior N.S."/>
            <person name="Baroncelli R."/>
        </authorList>
    </citation>
    <scope>NUCLEOTIDE SEQUENCE</scope>
    <source>
        <strain evidence="2">LFN00145</strain>
    </source>
</reference>
<feature type="chain" id="PRO_5034477624" evidence="1">
    <location>
        <begin position="24"/>
        <end position="443"/>
    </location>
</feature>
<feature type="signal peptide" evidence="1">
    <location>
        <begin position="1"/>
        <end position="23"/>
    </location>
</feature>